<comment type="caution">
    <text evidence="8">The sequence shown here is derived from an EMBL/GenBank/DDBJ whole genome shotgun (WGS) entry which is preliminary data.</text>
</comment>
<reference evidence="8 9" key="1">
    <citation type="journal article" date="2018" name="Mol. Plant">
        <title>The genome of Artemisia annua provides insight into the evolution of Asteraceae family and artemisinin biosynthesis.</title>
        <authorList>
            <person name="Shen Q."/>
            <person name="Zhang L."/>
            <person name="Liao Z."/>
            <person name="Wang S."/>
            <person name="Yan T."/>
            <person name="Shi P."/>
            <person name="Liu M."/>
            <person name="Fu X."/>
            <person name="Pan Q."/>
            <person name="Wang Y."/>
            <person name="Lv Z."/>
            <person name="Lu X."/>
            <person name="Zhang F."/>
            <person name="Jiang W."/>
            <person name="Ma Y."/>
            <person name="Chen M."/>
            <person name="Hao X."/>
            <person name="Li L."/>
            <person name="Tang Y."/>
            <person name="Lv G."/>
            <person name="Zhou Y."/>
            <person name="Sun X."/>
            <person name="Brodelius P.E."/>
            <person name="Rose J.K.C."/>
            <person name="Tang K."/>
        </authorList>
    </citation>
    <scope>NUCLEOTIDE SEQUENCE [LARGE SCALE GENOMIC DNA]</scope>
    <source>
        <strain evidence="9">cv. Huhao1</strain>
        <tissue evidence="8">Leaf</tissue>
    </source>
</reference>
<keyword evidence="3 8" id="KW-0238">DNA-binding</keyword>
<dbReference type="EMBL" id="PKPP01002326">
    <property type="protein sequence ID" value="PWA75996.1"/>
    <property type="molecule type" value="Genomic_DNA"/>
</dbReference>
<evidence type="ECO:0000313" key="9">
    <source>
        <dbReference type="Proteomes" id="UP000245207"/>
    </source>
</evidence>
<dbReference type="Gene3D" id="2.40.330.10">
    <property type="entry name" value="DNA-binding pseudobarrel domain"/>
    <property type="match status" value="1"/>
</dbReference>
<protein>
    <submittedName>
        <fullName evidence="8">DNA-binding pseudobarrel domain-containing protein</fullName>
    </submittedName>
</protein>
<dbReference type="GO" id="GO:0005634">
    <property type="term" value="C:nucleus"/>
    <property type="evidence" value="ECO:0007669"/>
    <property type="project" value="UniProtKB-SubCell"/>
</dbReference>
<keyword evidence="9" id="KW-1185">Reference proteome</keyword>
<dbReference type="SMART" id="SM01019">
    <property type="entry name" value="B3"/>
    <property type="match status" value="1"/>
</dbReference>
<dbReference type="GO" id="GO:0003677">
    <property type="term" value="F:DNA binding"/>
    <property type="evidence" value="ECO:0007669"/>
    <property type="project" value="UniProtKB-KW"/>
</dbReference>
<dbReference type="FunFam" id="2.40.330.10:FF:000002">
    <property type="entry name" value="B3 domain-containing protein"/>
    <property type="match status" value="1"/>
</dbReference>
<sequence>MFDKVVTPSDVGKLNRLVIPKQHAERYFPLDSSNNDKGLLLNFEDMNGKLWRFRYSYWNSSQSYVMTKGWSRFVKEKKLDAGDIVSFQRGVGATSKDRLFIDCRRRVNPTSPSHQLSSSNLSLIHPWNPLVLQSFPAKRNPNMILQPNNNLFYNTNWDGNKLDRCRSFYFGPSVFGAQQQHVQMMQRNGFGFGVEEENEQDPHHRTLVPSPSSSSSFSTIPYLQLNSYGGGTECNQSSILPSSSSAHDFNIAAKSTASNMSLDLDI</sequence>
<evidence type="ECO:0000256" key="4">
    <source>
        <dbReference type="ARBA" id="ARBA00023163"/>
    </source>
</evidence>
<evidence type="ECO:0000256" key="5">
    <source>
        <dbReference type="ARBA" id="ARBA00023242"/>
    </source>
</evidence>
<evidence type="ECO:0000259" key="7">
    <source>
        <dbReference type="PROSITE" id="PS50863"/>
    </source>
</evidence>
<dbReference type="CDD" id="cd10017">
    <property type="entry name" value="B3_DNA"/>
    <property type="match status" value="1"/>
</dbReference>
<dbReference type="InterPro" id="IPR044800">
    <property type="entry name" value="LEC2-like"/>
</dbReference>
<proteinExistence type="predicted"/>
<dbReference type="PROSITE" id="PS50863">
    <property type="entry name" value="B3"/>
    <property type="match status" value="1"/>
</dbReference>
<accession>A0A2U1NR60</accession>
<evidence type="ECO:0000256" key="3">
    <source>
        <dbReference type="ARBA" id="ARBA00023125"/>
    </source>
</evidence>
<organism evidence="8 9">
    <name type="scientific">Artemisia annua</name>
    <name type="common">Sweet wormwood</name>
    <dbReference type="NCBI Taxonomy" id="35608"/>
    <lineage>
        <taxon>Eukaryota</taxon>
        <taxon>Viridiplantae</taxon>
        <taxon>Streptophyta</taxon>
        <taxon>Embryophyta</taxon>
        <taxon>Tracheophyta</taxon>
        <taxon>Spermatophyta</taxon>
        <taxon>Magnoliopsida</taxon>
        <taxon>eudicotyledons</taxon>
        <taxon>Gunneridae</taxon>
        <taxon>Pentapetalae</taxon>
        <taxon>asterids</taxon>
        <taxon>campanulids</taxon>
        <taxon>Asterales</taxon>
        <taxon>Asteraceae</taxon>
        <taxon>Asteroideae</taxon>
        <taxon>Anthemideae</taxon>
        <taxon>Artemisiinae</taxon>
        <taxon>Artemisia</taxon>
    </lineage>
</organism>
<evidence type="ECO:0000256" key="2">
    <source>
        <dbReference type="ARBA" id="ARBA00023015"/>
    </source>
</evidence>
<dbReference type="SUPFAM" id="SSF101936">
    <property type="entry name" value="DNA-binding pseudobarrel domain"/>
    <property type="match status" value="1"/>
</dbReference>
<dbReference type="STRING" id="35608.A0A2U1NR60"/>
<dbReference type="PANTHER" id="PTHR31140">
    <property type="entry name" value="B3 DOMAIN-CONTAINING TRANSCRIPTION FACTOR ABI3"/>
    <property type="match status" value="1"/>
</dbReference>
<keyword evidence="2" id="KW-0805">Transcription regulation</keyword>
<dbReference type="PANTHER" id="PTHR31140:SF123">
    <property type="entry name" value="B3 DOMAIN-CONTAINING TRANSCRIPTION FACTOR NGA1"/>
    <property type="match status" value="1"/>
</dbReference>
<dbReference type="GO" id="GO:0003700">
    <property type="term" value="F:DNA-binding transcription factor activity"/>
    <property type="evidence" value="ECO:0007669"/>
    <property type="project" value="InterPro"/>
</dbReference>
<dbReference type="AlphaFoldDB" id="A0A2U1NR60"/>
<evidence type="ECO:0000313" key="8">
    <source>
        <dbReference type="EMBL" id="PWA75996.1"/>
    </source>
</evidence>
<keyword evidence="4" id="KW-0804">Transcription</keyword>
<name>A0A2U1NR60_ARTAN</name>
<gene>
    <name evidence="8" type="ORF">CTI12_AA190730</name>
</gene>
<feature type="domain" description="TF-B3" evidence="7">
    <location>
        <begin position="2"/>
        <end position="107"/>
    </location>
</feature>
<evidence type="ECO:0000256" key="6">
    <source>
        <dbReference type="SAM" id="MobiDB-lite"/>
    </source>
</evidence>
<dbReference type="Proteomes" id="UP000245207">
    <property type="component" value="Unassembled WGS sequence"/>
</dbReference>
<comment type="subcellular location">
    <subcellularLocation>
        <location evidence="1">Nucleus</location>
    </subcellularLocation>
</comment>
<feature type="region of interest" description="Disordered" evidence="6">
    <location>
        <begin position="197"/>
        <end position="218"/>
    </location>
</feature>
<feature type="compositionally biased region" description="Low complexity" evidence="6">
    <location>
        <begin position="209"/>
        <end position="218"/>
    </location>
</feature>
<dbReference type="InterPro" id="IPR003340">
    <property type="entry name" value="B3_DNA-bd"/>
</dbReference>
<keyword evidence="5" id="KW-0539">Nucleus</keyword>
<dbReference type="OrthoDB" id="2020802at2759"/>
<dbReference type="Pfam" id="PF02362">
    <property type="entry name" value="B3"/>
    <property type="match status" value="1"/>
</dbReference>
<evidence type="ECO:0000256" key="1">
    <source>
        <dbReference type="ARBA" id="ARBA00004123"/>
    </source>
</evidence>
<dbReference type="InterPro" id="IPR015300">
    <property type="entry name" value="DNA-bd_pseudobarrel_sf"/>
</dbReference>